<evidence type="ECO:0000256" key="10">
    <source>
        <dbReference type="SAM" id="MobiDB-lite"/>
    </source>
</evidence>
<dbReference type="NCBIfam" id="TIGR03188">
    <property type="entry name" value="histidine_hisI"/>
    <property type="match status" value="1"/>
</dbReference>
<evidence type="ECO:0000256" key="9">
    <source>
        <dbReference type="HAMAP-Rule" id="MF_01020"/>
    </source>
</evidence>
<keyword evidence="12" id="KW-1185">Reference proteome</keyword>
<feature type="compositionally biased region" description="Low complexity" evidence="10">
    <location>
        <begin position="12"/>
        <end position="22"/>
    </location>
</feature>
<keyword evidence="5 9" id="KW-0547">Nucleotide-binding</keyword>
<evidence type="ECO:0000256" key="7">
    <source>
        <dbReference type="ARBA" id="ARBA00022840"/>
    </source>
</evidence>
<evidence type="ECO:0000313" key="11">
    <source>
        <dbReference type="EMBL" id="PHK93059.1"/>
    </source>
</evidence>
<dbReference type="HAMAP" id="MF_01020">
    <property type="entry name" value="HisE"/>
    <property type="match status" value="1"/>
</dbReference>
<dbReference type="NCBIfam" id="NF001613">
    <property type="entry name" value="PRK00400.1-5"/>
    <property type="match status" value="1"/>
</dbReference>
<dbReference type="GO" id="GO:0005737">
    <property type="term" value="C:cytoplasm"/>
    <property type="evidence" value="ECO:0007669"/>
    <property type="project" value="UniProtKB-SubCell"/>
</dbReference>
<keyword evidence="8 9" id="KW-0368">Histidine biosynthesis</keyword>
<name>A0A2C7A508_9PROT</name>
<comment type="subcellular location">
    <subcellularLocation>
        <location evidence="9">Cytoplasm</location>
    </subcellularLocation>
</comment>
<keyword evidence="9" id="KW-0963">Cytoplasm</keyword>
<dbReference type="PANTHER" id="PTHR42945">
    <property type="entry name" value="HISTIDINE BIOSYNTHESIS BIFUNCTIONAL PROTEIN"/>
    <property type="match status" value="1"/>
</dbReference>
<protein>
    <recommendedName>
        <fullName evidence="9">Phosphoribosyl-ATP pyrophosphatase</fullName>
        <shortName evidence="9">PRA-PH</shortName>
        <ecNumber evidence="9">3.6.1.31</ecNumber>
    </recommendedName>
</protein>
<evidence type="ECO:0000256" key="4">
    <source>
        <dbReference type="ARBA" id="ARBA00022605"/>
    </source>
</evidence>
<evidence type="ECO:0000256" key="6">
    <source>
        <dbReference type="ARBA" id="ARBA00022801"/>
    </source>
</evidence>
<gene>
    <name evidence="9" type="primary">hisE</name>
    <name evidence="11" type="ORF">CR162_20540</name>
</gene>
<organism evidence="11 12">
    <name type="scientific">Teichococcus rhizosphaerae</name>
    <dbReference type="NCBI Taxonomy" id="1335062"/>
    <lineage>
        <taxon>Bacteria</taxon>
        <taxon>Pseudomonadati</taxon>
        <taxon>Pseudomonadota</taxon>
        <taxon>Alphaproteobacteria</taxon>
        <taxon>Acetobacterales</taxon>
        <taxon>Roseomonadaceae</taxon>
        <taxon>Roseomonas</taxon>
    </lineage>
</organism>
<dbReference type="AlphaFoldDB" id="A0A2C7A508"/>
<evidence type="ECO:0000256" key="3">
    <source>
        <dbReference type="ARBA" id="ARBA00009392"/>
    </source>
</evidence>
<reference evidence="11 12" key="1">
    <citation type="submission" date="2017-10" db="EMBL/GenBank/DDBJ databases">
        <authorList>
            <person name="Banno H."/>
            <person name="Chua N.-H."/>
        </authorList>
    </citation>
    <scope>NUCLEOTIDE SEQUENCE [LARGE SCALE GENOMIC DNA]</scope>
    <source>
        <strain evidence="11 12">YW11</strain>
    </source>
</reference>
<feature type="region of interest" description="Disordered" evidence="10">
    <location>
        <begin position="1"/>
        <end position="23"/>
    </location>
</feature>
<keyword evidence="7 9" id="KW-0067">ATP-binding</keyword>
<evidence type="ECO:0000256" key="2">
    <source>
        <dbReference type="ARBA" id="ARBA00005204"/>
    </source>
</evidence>
<dbReference type="EMBL" id="PDNU01000071">
    <property type="protein sequence ID" value="PHK93059.1"/>
    <property type="molecule type" value="Genomic_DNA"/>
</dbReference>
<dbReference type="GO" id="GO:0000105">
    <property type="term" value="P:L-histidine biosynthetic process"/>
    <property type="evidence" value="ECO:0007669"/>
    <property type="project" value="UniProtKB-UniRule"/>
</dbReference>
<dbReference type="Proteomes" id="UP000223527">
    <property type="component" value="Unassembled WGS sequence"/>
</dbReference>
<dbReference type="EC" id="3.6.1.31" evidence="9"/>
<dbReference type="SUPFAM" id="SSF101386">
    <property type="entry name" value="all-alpha NTP pyrophosphatases"/>
    <property type="match status" value="1"/>
</dbReference>
<keyword evidence="6 9" id="KW-0378">Hydrolase</keyword>
<evidence type="ECO:0000313" key="12">
    <source>
        <dbReference type="Proteomes" id="UP000223527"/>
    </source>
</evidence>
<accession>A0A2C7A508</accession>
<dbReference type="RefSeq" id="WP_099097368.1">
    <property type="nucleotide sequence ID" value="NZ_PDNU01000071.1"/>
</dbReference>
<dbReference type="InterPro" id="IPR008179">
    <property type="entry name" value="HisE"/>
</dbReference>
<dbReference type="InterPro" id="IPR021130">
    <property type="entry name" value="PRib-ATP_PPHydrolase-like"/>
</dbReference>
<comment type="similarity">
    <text evidence="3 9">Belongs to the PRA-PH family.</text>
</comment>
<keyword evidence="4 9" id="KW-0028">Amino-acid biosynthesis</keyword>
<dbReference type="PANTHER" id="PTHR42945:SF1">
    <property type="entry name" value="HISTIDINE BIOSYNTHESIS BIFUNCTIONAL PROTEIN HIS7"/>
    <property type="match status" value="1"/>
</dbReference>
<dbReference type="UniPathway" id="UPA00031">
    <property type="reaction ID" value="UER00007"/>
</dbReference>
<dbReference type="Gene3D" id="1.10.287.1080">
    <property type="entry name" value="MazG-like"/>
    <property type="match status" value="1"/>
</dbReference>
<dbReference type="GO" id="GO:0005524">
    <property type="term" value="F:ATP binding"/>
    <property type="evidence" value="ECO:0007669"/>
    <property type="project" value="UniProtKB-KW"/>
</dbReference>
<proteinExistence type="inferred from homology"/>
<comment type="caution">
    <text evidence="11">The sequence shown here is derived from an EMBL/GenBank/DDBJ whole genome shotgun (WGS) entry which is preliminary data.</text>
</comment>
<evidence type="ECO:0000256" key="1">
    <source>
        <dbReference type="ARBA" id="ARBA00001460"/>
    </source>
</evidence>
<dbReference type="CDD" id="cd11534">
    <property type="entry name" value="NTP-PPase_HisIE_like"/>
    <property type="match status" value="1"/>
</dbReference>
<dbReference type="OrthoDB" id="9814738at2"/>
<feature type="compositionally biased region" description="Basic residues" evidence="10">
    <location>
        <begin position="1"/>
        <end position="11"/>
    </location>
</feature>
<evidence type="ECO:0000256" key="8">
    <source>
        <dbReference type="ARBA" id="ARBA00023102"/>
    </source>
</evidence>
<sequence length="199" mass="21227">MVKDAKKKAVKAKAAPQPVAKKVAAKKVAAKKAVAKKAGSAKPPKAALPLPPAIPAVAKPRKAALKAEARHLEPLSVPATGDIEVLRRLWETVEARRLSGDTTISHSARLMARGTAKVAQKLGEEAVECVIEATQGNREATILESADLLYHLIVVWVDAGIRPEEVWSELVRREGISGIVEKASRPKGIVRAAETTKLP</sequence>
<dbReference type="GO" id="GO:0004636">
    <property type="term" value="F:phosphoribosyl-ATP diphosphatase activity"/>
    <property type="evidence" value="ECO:0007669"/>
    <property type="project" value="UniProtKB-UniRule"/>
</dbReference>
<comment type="catalytic activity">
    <reaction evidence="1 9">
        <text>1-(5-phospho-beta-D-ribosyl)-ATP + H2O = 1-(5-phospho-beta-D-ribosyl)-5'-AMP + diphosphate + H(+)</text>
        <dbReference type="Rhea" id="RHEA:22828"/>
        <dbReference type="ChEBI" id="CHEBI:15377"/>
        <dbReference type="ChEBI" id="CHEBI:15378"/>
        <dbReference type="ChEBI" id="CHEBI:33019"/>
        <dbReference type="ChEBI" id="CHEBI:59457"/>
        <dbReference type="ChEBI" id="CHEBI:73183"/>
        <dbReference type="EC" id="3.6.1.31"/>
    </reaction>
</comment>
<dbReference type="Pfam" id="PF01503">
    <property type="entry name" value="PRA-PH"/>
    <property type="match status" value="1"/>
</dbReference>
<comment type="pathway">
    <text evidence="2 9">Amino-acid biosynthesis; L-histidine biosynthesis; L-histidine from 5-phospho-alpha-D-ribose 1-diphosphate: step 2/9.</text>
</comment>
<evidence type="ECO:0000256" key="5">
    <source>
        <dbReference type="ARBA" id="ARBA00022741"/>
    </source>
</evidence>